<dbReference type="SMART" id="SM00449">
    <property type="entry name" value="SPRY"/>
    <property type="match status" value="1"/>
</dbReference>
<gene>
    <name evidence="11" type="ORF">E1301_Tti017414</name>
</gene>
<dbReference type="Gene3D" id="4.10.830.40">
    <property type="match status" value="1"/>
</dbReference>
<dbReference type="CDD" id="cd16040">
    <property type="entry name" value="SPRY_PRY_SNTX"/>
    <property type="match status" value="1"/>
</dbReference>
<dbReference type="InterPro" id="IPR051051">
    <property type="entry name" value="E3_ubiq-ligase_TRIM/RNF"/>
</dbReference>
<dbReference type="SMART" id="SM00336">
    <property type="entry name" value="BBOX"/>
    <property type="match status" value="1"/>
</dbReference>
<dbReference type="InterPro" id="IPR043136">
    <property type="entry name" value="B30.2/SPRY_sf"/>
</dbReference>
<dbReference type="Pfam" id="PF00643">
    <property type="entry name" value="zf-B_box"/>
    <property type="match status" value="1"/>
</dbReference>
<keyword evidence="1" id="KW-0399">Innate immunity</keyword>
<dbReference type="InterPro" id="IPR003879">
    <property type="entry name" value="Butyrophylin_SPRY"/>
</dbReference>
<dbReference type="GO" id="GO:0005737">
    <property type="term" value="C:cytoplasm"/>
    <property type="evidence" value="ECO:0007669"/>
    <property type="project" value="UniProtKB-ARBA"/>
</dbReference>
<dbReference type="Proteomes" id="UP000324632">
    <property type="component" value="Chromosome 18"/>
</dbReference>
<evidence type="ECO:0000256" key="5">
    <source>
        <dbReference type="ARBA" id="ARBA00022859"/>
    </source>
</evidence>
<reference evidence="11 12" key="1">
    <citation type="journal article" date="2019" name="Mol. Ecol. Resour.">
        <title>Chromosome-level genome assembly of Triplophysa tibetana, a fish adapted to the harsh high-altitude environment of the Tibetan Plateau.</title>
        <authorList>
            <person name="Yang X."/>
            <person name="Liu H."/>
            <person name="Ma Z."/>
            <person name="Zou Y."/>
            <person name="Zou M."/>
            <person name="Mao Y."/>
            <person name="Li X."/>
            <person name="Wang H."/>
            <person name="Chen T."/>
            <person name="Wang W."/>
            <person name="Yang R."/>
        </authorList>
    </citation>
    <scope>NUCLEOTIDE SEQUENCE [LARGE SCALE GENOMIC DNA]</scope>
    <source>
        <strain evidence="11">TTIB1903HZAU</strain>
        <tissue evidence="11">Muscle</tissue>
    </source>
</reference>
<evidence type="ECO:0000256" key="1">
    <source>
        <dbReference type="ARBA" id="ARBA00022588"/>
    </source>
</evidence>
<organism evidence="11 12">
    <name type="scientific">Triplophysa tibetana</name>
    <dbReference type="NCBI Taxonomy" id="1572043"/>
    <lineage>
        <taxon>Eukaryota</taxon>
        <taxon>Metazoa</taxon>
        <taxon>Chordata</taxon>
        <taxon>Craniata</taxon>
        <taxon>Vertebrata</taxon>
        <taxon>Euteleostomi</taxon>
        <taxon>Actinopterygii</taxon>
        <taxon>Neopterygii</taxon>
        <taxon>Teleostei</taxon>
        <taxon>Ostariophysi</taxon>
        <taxon>Cypriniformes</taxon>
        <taxon>Nemacheilidae</taxon>
        <taxon>Triplophysa</taxon>
    </lineage>
</organism>
<feature type="domain" description="B box-type" evidence="9">
    <location>
        <begin position="147"/>
        <end position="186"/>
    </location>
</feature>
<keyword evidence="12" id="KW-1185">Reference proteome</keyword>
<dbReference type="PROSITE" id="PS50119">
    <property type="entry name" value="ZF_BBOX"/>
    <property type="match status" value="1"/>
</dbReference>
<comment type="caution">
    <text evidence="11">The sequence shown here is derived from an EMBL/GenBank/DDBJ whole genome shotgun (WGS) entry which is preliminary data.</text>
</comment>
<dbReference type="InterPro" id="IPR001841">
    <property type="entry name" value="Znf_RING"/>
</dbReference>
<dbReference type="SMART" id="SM00184">
    <property type="entry name" value="RING"/>
    <property type="match status" value="1"/>
</dbReference>
<dbReference type="GO" id="GO:0008270">
    <property type="term" value="F:zinc ion binding"/>
    <property type="evidence" value="ECO:0007669"/>
    <property type="project" value="UniProtKB-KW"/>
</dbReference>
<evidence type="ECO:0000313" key="12">
    <source>
        <dbReference type="Proteomes" id="UP000324632"/>
    </source>
</evidence>
<evidence type="ECO:0000256" key="4">
    <source>
        <dbReference type="ARBA" id="ARBA00022833"/>
    </source>
</evidence>
<keyword evidence="7" id="KW-0175">Coiled coil</keyword>
<dbReference type="EMBL" id="SOYY01000018">
    <property type="protein sequence ID" value="KAA0708978.1"/>
    <property type="molecule type" value="Genomic_DNA"/>
</dbReference>
<dbReference type="InterPro" id="IPR003877">
    <property type="entry name" value="SPRY_dom"/>
</dbReference>
<dbReference type="PROSITE" id="PS50089">
    <property type="entry name" value="ZF_RING_2"/>
    <property type="match status" value="1"/>
</dbReference>
<sequence length="543" mass="62714">MAEASISEDHFMCSVCLDLLKDPVTVPCGHTYCMRCITDCWNQEDQTRIYSCPQCRQTFSPRPVLAKNVMFAEMMEKLKKTKVKCAVSDQCSSGAGDVECDVCTGRKHKAIKSCLLCLNSYCQTHLEQHQNLFRGKRHNLIDATAALHDMICPQHDKILEIYCRTDQKLLCVLCIDEHRTHDTISTAAAWTEKQSQFGESKNKVHQQIQKKQKDLQKIKDVVESHKTAVEDCEMMFTELISSIERRRSEVTQLIRDQETAAVSSAEGLLERLKQEIDDLRRRDAELEKLLHTKHHIHLLQSFQSLSAPPESPDNISFTFLFSFDAVRESVRQLRDKLQDFCTQHMRKISDTHTNTVPRIRDDFLQYSLQLTLDPNTVNEYLHLSENNREITYTNTQHQYPDHPDRFDVCQVLCRESVCGRSYWEIEWSGDDVDISVSYKSIMRKGSGHECVFGCNDQSWSLFCSPSSYSFNHNNIKTKLSVKIRSNRIGVYVDERAGILSFYSVSDTMTLIHSINTTFTKPLYPGFRFSWFSSSKVKLCDLRM</sequence>
<feature type="coiled-coil region" evidence="7">
    <location>
        <begin position="255"/>
        <end position="289"/>
    </location>
</feature>
<evidence type="ECO:0000256" key="2">
    <source>
        <dbReference type="ARBA" id="ARBA00022723"/>
    </source>
</evidence>
<dbReference type="InterPro" id="IPR017907">
    <property type="entry name" value="Znf_RING_CS"/>
</dbReference>
<dbReference type="SMART" id="SM00589">
    <property type="entry name" value="PRY"/>
    <property type="match status" value="1"/>
</dbReference>
<evidence type="ECO:0000256" key="6">
    <source>
        <dbReference type="PROSITE-ProRule" id="PRU00024"/>
    </source>
</evidence>
<keyword evidence="3 6" id="KW-0863">Zinc-finger</keyword>
<dbReference type="InterPro" id="IPR006574">
    <property type="entry name" value="PRY"/>
</dbReference>
<dbReference type="PROSITE" id="PS50188">
    <property type="entry name" value="B302_SPRY"/>
    <property type="match status" value="1"/>
</dbReference>
<name>A0A5A9NHZ6_9TELE</name>
<dbReference type="SUPFAM" id="SSF57850">
    <property type="entry name" value="RING/U-box"/>
    <property type="match status" value="1"/>
</dbReference>
<dbReference type="PANTHER" id="PTHR25465">
    <property type="entry name" value="B-BOX DOMAIN CONTAINING"/>
    <property type="match status" value="1"/>
</dbReference>
<evidence type="ECO:0000313" key="11">
    <source>
        <dbReference type="EMBL" id="KAA0708978.1"/>
    </source>
</evidence>
<dbReference type="InterPro" id="IPR058030">
    <property type="entry name" value="TRIM8/14/16/25/29/45/65_CC"/>
</dbReference>
<evidence type="ECO:0000259" key="9">
    <source>
        <dbReference type="PROSITE" id="PS50119"/>
    </source>
</evidence>
<dbReference type="Pfam" id="PF13765">
    <property type="entry name" value="PRY"/>
    <property type="match status" value="1"/>
</dbReference>
<dbReference type="Gene3D" id="2.60.120.920">
    <property type="match status" value="1"/>
</dbReference>
<dbReference type="SUPFAM" id="SSF49899">
    <property type="entry name" value="Concanavalin A-like lectins/glucanases"/>
    <property type="match status" value="1"/>
</dbReference>
<keyword evidence="5" id="KW-0391">Immunity</keyword>
<feature type="domain" description="RING-type" evidence="8">
    <location>
        <begin position="13"/>
        <end position="56"/>
    </location>
</feature>
<dbReference type="InterPro" id="IPR013083">
    <property type="entry name" value="Znf_RING/FYVE/PHD"/>
</dbReference>
<keyword evidence="4" id="KW-0862">Zinc</keyword>
<dbReference type="AlphaFoldDB" id="A0A5A9NHZ6"/>
<evidence type="ECO:0000256" key="3">
    <source>
        <dbReference type="ARBA" id="ARBA00022771"/>
    </source>
</evidence>
<dbReference type="InterPro" id="IPR000315">
    <property type="entry name" value="Znf_B-box"/>
</dbReference>
<dbReference type="Gene3D" id="3.30.160.60">
    <property type="entry name" value="Classic Zinc Finger"/>
    <property type="match status" value="1"/>
</dbReference>
<evidence type="ECO:0000259" key="8">
    <source>
        <dbReference type="PROSITE" id="PS50089"/>
    </source>
</evidence>
<dbReference type="InterPro" id="IPR013320">
    <property type="entry name" value="ConA-like_dom_sf"/>
</dbReference>
<dbReference type="Gene3D" id="3.30.40.10">
    <property type="entry name" value="Zinc/RING finger domain, C3HC4 (zinc finger)"/>
    <property type="match status" value="1"/>
</dbReference>
<dbReference type="CDD" id="cd19769">
    <property type="entry name" value="Bbox2_TRIM16-like"/>
    <property type="match status" value="1"/>
</dbReference>
<dbReference type="Pfam" id="PF15227">
    <property type="entry name" value="zf-C3HC4_4"/>
    <property type="match status" value="1"/>
</dbReference>
<protein>
    <submittedName>
        <fullName evidence="11">Tripartite motif-containing protein 65</fullName>
    </submittedName>
</protein>
<keyword evidence="2" id="KW-0479">Metal-binding</keyword>
<dbReference type="PROSITE" id="PS00518">
    <property type="entry name" value="ZF_RING_1"/>
    <property type="match status" value="1"/>
</dbReference>
<dbReference type="Pfam" id="PF00622">
    <property type="entry name" value="SPRY"/>
    <property type="match status" value="1"/>
</dbReference>
<dbReference type="Pfam" id="PF25600">
    <property type="entry name" value="TRIM_CC"/>
    <property type="match status" value="1"/>
</dbReference>
<evidence type="ECO:0000256" key="7">
    <source>
        <dbReference type="SAM" id="Coils"/>
    </source>
</evidence>
<dbReference type="InterPro" id="IPR001870">
    <property type="entry name" value="B30.2/SPRY"/>
</dbReference>
<dbReference type="GO" id="GO:0045087">
    <property type="term" value="P:innate immune response"/>
    <property type="evidence" value="ECO:0007669"/>
    <property type="project" value="UniProtKB-KW"/>
</dbReference>
<proteinExistence type="predicted"/>
<dbReference type="PRINTS" id="PR01407">
    <property type="entry name" value="BUTYPHLNCDUF"/>
</dbReference>
<feature type="domain" description="B30.2/SPRY" evidence="10">
    <location>
        <begin position="350"/>
        <end position="543"/>
    </location>
</feature>
<dbReference type="PANTHER" id="PTHR25465:SF5">
    <property type="entry name" value="E3 UBIQUITIN_ISG15 LIGASE TRIM25-RELATED"/>
    <property type="match status" value="1"/>
</dbReference>
<dbReference type="FunFam" id="2.60.120.920:FF:000066">
    <property type="entry name" value="Si:ch211-208f21.3"/>
    <property type="match status" value="1"/>
</dbReference>
<accession>A0A5A9NHZ6</accession>
<dbReference type="SUPFAM" id="SSF57845">
    <property type="entry name" value="B-box zinc-binding domain"/>
    <property type="match status" value="1"/>
</dbReference>
<evidence type="ECO:0000259" key="10">
    <source>
        <dbReference type="PROSITE" id="PS50188"/>
    </source>
</evidence>